<reference evidence="3" key="1">
    <citation type="submission" date="2019-11" db="EMBL/GenBank/DDBJ databases">
        <title>Leishmania tarentolae CDS.</title>
        <authorList>
            <person name="Goto Y."/>
            <person name="Yamagishi J."/>
        </authorList>
    </citation>
    <scope>NUCLEOTIDE SEQUENCE [LARGE SCALE GENOMIC DNA]</scope>
    <source>
        <strain evidence="3">Parrot Tar II</strain>
    </source>
</reference>
<dbReference type="Proteomes" id="UP000419144">
    <property type="component" value="Unassembled WGS sequence"/>
</dbReference>
<gene>
    <name evidence="3" type="ORF">LtaPh_2206800</name>
</gene>
<dbReference type="AlphaFoldDB" id="A0A640KH63"/>
<dbReference type="OrthoDB" id="265772at2759"/>
<accession>A0A640KH63</accession>
<evidence type="ECO:0000256" key="1">
    <source>
        <dbReference type="SAM" id="Coils"/>
    </source>
</evidence>
<organism evidence="3 4">
    <name type="scientific">Leishmania tarentolae</name>
    <name type="common">Sauroleishmania tarentolae</name>
    <dbReference type="NCBI Taxonomy" id="5689"/>
    <lineage>
        <taxon>Eukaryota</taxon>
        <taxon>Discoba</taxon>
        <taxon>Euglenozoa</taxon>
        <taxon>Kinetoplastea</taxon>
        <taxon>Metakinetoplastina</taxon>
        <taxon>Trypanosomatida</taxon>
        <taxon>Trypanosomatidae</taxon>
        <taxon>Leishmaniinae</taxon>
        <taxon>Leishmania</taxon>
        <taxon>lizard Leishmania</taxon>
    </lineage>
</organism>
<proteinExistence type="predicted"/>
<comment type="caution">
    <text evidence="3">The sequence shown here is derived from an EMBL/GenBank/DDBJ whole genome shotgun (WGS) entry which is preliminary data.</text>
</comment>
<dbReference type="VEuPathDB" id="TriTrypDB:LtaPh_2206800"/>
<evidence type="ECO:0000313" key="4">
    <source>
        <dbReference type="Proteomes" id="UP000419144"/>
    </source>
</evidence>
<dbReference type="EMBL" id="BLBS01000029">
    <property type="protein sequence ID" value="GET88541.1"/>
    <property type="molecule type" value="Genomic_DNA"/>
</dbReference>
<evidence type="ECO:0000313" key="3">
    <source>
        <dbReference type="EMBL" id="GET88541.1"/>
    </source>
</evidence>
<feature type="region of interest" description="Disordered" evidence="2">
    <location>
        <begin position="1"/>
        <end position="91"/>
    </location>
</feature>
<feature type="compositionally biased region" description="Polar residues" evidence="2">
    <location>
        <begin position="54"/>
        <end position="64"/>
    </location>
</feature>
<feature type="coiled-coil region" evidence="1">
    <location>
        <begin position="99"/>
        <end position="146"/>
    </location>
</feature>
<sequence>MSATQQKQSEERGGSMNGDAQGHGNSPDPHNVLTPVKGVAQEHSGSADLANGSIGEQRQNSSPAAQRRSPTPEKGMYCGFLGGNGAADPQTPEDYAAAIEAMNQEYERIAMKDKELEERLQLHSEVVSLRRELSIVQEDEARLRQQLATAEAVIASSDPTVGKVVPIYEDEAQQSSLQKLWVSESECHNPETMEWAQIDVSNLRKRVDAAHKKFAAAAEKADGLYRQQEEAINKTTDAREHEKMVIKENHEREMEGLSEARMHARQVASEQHFHRHRGTAQAPAKVLTKDKERMTRQRRVDEVEFRTTAQVGKMKDELLELMEQVKMLKRHLDDSRQVAEEKRRQYEESLKVVEAEGSEAREVKETLLKEEEELKELKADIQAVLHYVRAKNREEEGW</sequence>
<protein>
    <submittedName>
        <fullName evidence="3">Uncharacterized protein</fullName>
    </submittedName>
</protein>
<evidence type="ECO:0000256" key="2">
    <source>
        <dbReference type="SAM" id="MobiDB-lite"/>
    </source>
</evidence>
<name>A0A640KH63_LEITA</name>
<keyword evidence="4" id="KW-1185">Reference proteome</keyword>
<keyword evidence="1" id="KW-0175">Coiled coil</keyword>
<feature type="coiled-coil region" evidence="1">
    <location>
        <begin position="311"/>
        <end position="384"/>
    </location>
</feature>